<protein>
    <submittedName>
        <fullName evidence="2">Uncharacterized protein</fullName>
    </submittedName>
</protein>
<evidence type="ECO:0000313" key="3">
    <source>
        <dbReference type="Proteomes" id="UP000030640"/>
    </source>
</evidence>
<sequence>MNKMGRIIDVVCTIKKEDNSLKSANEDTSGSYNKNDQIPFYFVKCKIEENSKYRRYSLVETHLEGTGKSVKSGTNGENPHSENAAEGKDRRTSPRNKKKGLRWKLDRTRIPHKSINEEENVYDDEKPKSYETLLEKIEQLECNFDDDRTDGITEDITFLGITINELKSSFRNKSSEMYRNRNYFLEELPKESPSHKSNSGSENLQRKSAIVNYKRNSAGEEIPEKCIKQKFLEKTAAYNFIILHETTLCSCSRLKTILHRLGMCIRQKIL</sequence>
<gene>
    <name evidence="2" type="ORF">C922_01458</name>
</gene>
<dbReference type="Proteomes" id="UP000030640">
    <property type="component" value="Unassembled WGS sequence"/>
</dbReference>
<dbReference type="RefSeq" id="XP_008815283.1">
    <property type="nucleotide sequence ID" value="XM_008817061.1"/>
</dbReference>
<dbReference type="AlphaFoldDB" id="W7AQW7"/>
<feature type="region of interest" description="Disordered" evidence="1">
    <location>
        <begin position="66"/>
        <end position="101"/>
    </location>
</feature>
<name>W7AQW7_9APIC</name>
<evidence type="ECO:0000313" key="2">
    <source>
        <dbReference type="EMBL" id="EUD67846.1"/>
    </source>
</evidence>
<dbReference type="OrthoDB" id="386497at2759"/>
<accession>W7AQW7</accession>
<evidence type="ECO:0000256" key="1">
    <source>
        <dbReference type="SAM" id="MobiDB-lite"/>
    </source>
</evidence>
<dbReference type="VEuPathDB" id="PlasmoDB:C922_01458"/>
<proteinExistence type="predicted"/>
<keyword evidence="3" id="KW-1185">Reference proteome</keyword>
<reference evidence="2 3" key="1">
    <citation type="submission" date="2013-02" db="EMBL/GenBank/DDBJ databases">
        <title>The Genome Sequence of Plasmodium inui San Antonio 1.</title>
        <authorList>
            <consortium name="The Broad Institute Genome Sequencing Platform"/>
            <consortium name="The Broad Institute Genome Sequencing Center for Infectious Disease"/>
            <person name="Neafsey D."/>
            <person name="Cheeseman I."/>
            <person name="Volkman S."/>
            <person name="Adams J."/>
            <person name="Walker B."/>
            <person name="Young S.K."/>
            <person name="Zeng Q."/>
            <person name="Gargeya S."/>
            <person name="Fitzgerald M."/>
            <person name="Haas B."/>
            <person name="Abouelleil A."/>
            <person name="Alvarado L."/>
            <person name="Arachchi H.M."/>
            <person name="Berlin A.M."/>
            <person name="Chapman S.B."/>
            <person name="Dewar J."/>
            <person name="Goldberg J."/>
            <person name="Griggs A."/>
            <person name="Gujja S."/>
            <person name="Hansen M."/>
            <person name="Howarth C."/>
            <person name="Imamovic A."/>
            <person name="Larimer J."/>
            <person name="McCowan C."/>
            <person name="Murphy C."/>
            <person name="Neiman D."/>
            <person name="Pearson M."/>
            <person name="Priest M."/>
            <person name="Roberts A."/>
            <person name="Saif S."/>
            <person name="Shea T."/>
            <person name="Sisk P."/>
            <person name="Sykes S."/>
            <person name="Wortman J."/>
            <person name="Nusbaum C."/>
            <person name="Birren B."/>
        </authorList>
    </citation>
    <scope>NUCLEOTIDE SEQUENCE [LARGE SCALE GENOMIC DNA]</scope>
    <source>
        <strain evidence="2 3">San Antonio 1</strain>
    </source>
</reference>
<dbReference type="GeneID" id="20036732"/>
<organism evidence="2 3">
    <name type="scientific">Plasmodium inui San Antonio 1</name>
    <dbReference type="NCBI Taxonomy" id="1237626"/>
    <lineage>
        <taxon>Eukaryota</taxon>
        <taxon>Sar</taxon>
        <taxon>Alveolata</taxon>
        <taxon>Apicomplexa</taxon>
        <taxon>Aconoidasida</taxon>
        <taxon>Haemosporida</taxon>
        <taxon>Plasmodiidae</taxon>
        <taxon>Plasmodium</taxon>
        <taxon>Plasmodium (Plasmodium)</taxon>
    </lineage>
</organism>
<feature type="compositionally biased region" description="Basic and acidic residues" evidence="1">
    <location>
        <begin position="79"/>
        <end position="92"/>
    </location>
</feature>
<dbReference type="EMBL" id="KI965464">
    <property type="protein sequence ID" value="EUD67846.1"/>
    <property type="molecule type" value="Genomic_DNA"/>
</dbReference>
<feature type="compositionally biased region" description="Polar residues" evidence="1">
    <location>
        <begin position="69"/>
        <end position="78"/>
    </location>
</feature>